<dbReference type="InterPro" id="IPR055411">
    <property type="entry name" value="LRR_FXL15/At3g58940/PEG3-like"/>
</dbReference>
<dbReference type="Gene3D" id="1.20.1280.50">
    <property type="match status" value="1"/>
</dbReference>
<feature type="domain" description="F-box" evidence="2">
    <location>
        <begin position="20"/>
        <end position="56"/>
    </location>
</feature>
<accession>A0A8T0VXA6</accession>
<comment type="caution">
    <text evidence="3">The sequence shown here is derived from an EMBL/GenBank/DDBJ whole genome shotgun (WGS) entry which is preliminary data.</text>
</comment>
<dbReference type="SMART" id="SM00256">
    <property type="entry name" value="FBOX"/>
    <property type="match status" value="1"/>
</dbReference>
<dbReference type="EMBL" id="CM029039">
    <property type="protein sequence ID" value="KAG2639575.1"/>
    <property type="molecule type" value="Genomic_DNA"/>
</dbReference>
<dbReference type="InterPro" id="IPR001810">
    <property type="entry name" value="F-box_dom"/>
</dbReference>
<evidence type="ECO:0000313" key="4">
    <source>
        <dbReference type="Proteomes" id="UP000823388"/>
    </source>
</evidence>
<gene>
    <name evidence="3" type="ORF">PVAP13_2KG002500</name>
</gene>
<dbReference type="Proteomes" id="UP000823388">
    <property type="component" value="Chromosome 2K"/>
</dbReference>
<dbReference type="Pfam" id="PF00646">
    <property type="entry name" value="F-box"/>
    <property type="match status" value="1"/>
</dbReference>
<evidence type="ECO:0000259" key="2">
    <source>
        <dbReference type="PROSITE" id="PS50181"/>
    </source>
</evidence>
<keyword evidence="4" id="KW-1185">Reference proteome</keyword>
<dbReference type="PROSITE" id="PS50181">
    <property type="entry name" value="FBOX"/>
    <property type="match status" value="1"/>
</dbReference>
<name>A0A8T0VXA6_PANVG</name>
<dbReference type="Pfam" id="PF24758">
    <property type="entry name" value="LRR_At5g56370"/>
    <property type="match status" value="1"/>
</dbReference>
<evidence type="ECO:0000256" key="1">
    <source>
        <dbReference type="SAM" id="MobiDB-lite"/>
    </source>
</evidence>
<dbReference type="AlphaFoldDB" id="A0A8T0VXA6"/>
<dbReference type="InterPro" id="IPR055312">
    <property type="entry name" value="FBL15-like"/>
</dbReference>
<dbReference type="SUPFAM" id="SSF81383">
    <property type="entry name" value="F-box domain"/>
    <property type="match status" value="1"/>
</dbReference>
<proteinExistence type="predicted"/>
<reference evidence="3" key="1">
    <citation type="submission" date="2020-05" db="EMBL/GenBank/DDBJ databases">
        <title>WGS assembly of Panicum virgatum.</title>
        <authorList>
            <person name="Lovell J.T."/>
            <person name="Jenkins J."/>
            <person name="Shu S."/>
            <person name="Juenger T.E."/>
            <person name="Schmutz J."/>
        </authorList>
    </citation>
    <scope>NUCLEOTIDE SEQUENCE</scope>
    <source>
        <strain evidence="3">AP13</strain>
    </source>
</reference>
<dbReference type="OrthoDB" id="589267at2759"/>
<evidence type="ECO:0000313" key="3">
    <source>
        <dbReference type="EMBL" id="KAG2639575.1"/>
    </source>
</evidence>
<protein>
    <recommendedName>
        <fullName evidence="2">F-box domain-containing protein</fullName>
    </recommendedName>
</protein>
<feature type="region of interest" description="Disordered" evidence="1">
    <location>
        <begin position="1"/>
        <end position="21"/>
    </location>
</feature>
<dbReference type="PANTHER" id="PTHR34709:SF61">
    <property type="entry name" value="OS07G0229100 PROTEIN"/>
    <property type="match status" value="1"/>
</dbReference>
<dbReference type="InterPro" id="IPR036047">
    <property type="entry name" value="F-box-like_dom_sf"/>
</dbReference>
<organism evidence="3 4">
    <name type="scientific">Panicum virgatum</name>
    <name type="common">Blackwell switchgrass</name>
    <dbReference type="NCBI Taxonomy" id="38727"/>
    <lineage>
        <taxon>Eukaryota</taxon>
        <taxon>Viridiplantae</taxon>
        <taxon>Streptophyta</taxon>
        <taxon>Embryophyta</taxon>
        <taxon>Tracheophyta</taxon>
        <taxon>Spermatophyta</taxon>
        <taxon>Magnoliopsida</taxon>
        <taxon>Liliopsida</taxon>
        <taxon>Poales</taxon>
        <taxon>Poaceae</taxon>
        <taxon>PACMAD clade</taxon>
        <taxon>Panicoideae</taxon>
        <taxon>Panicodae</taxon>
        <taxon>Paniceae</taxon>
        <taxon>Panicinae</taxon>
        <taxon>Panicum</taxon>
        <taxon>Panicum sect. Hiantes</taxon>
    </lineage>
</organism>
<sequence>MEPSAEEAAAKCAKPSPAGEDSLSALPDDVLVLILLRLPTRDAVRTSVLSRRWRRVWGLLPELRFSFTEPHGIRGALAASAVPLRYLLVGGLRGAPAESIATWLPAAARCLTGELTLIDMGSAGGESEERGVLELPCFDKATSISLDLGLLALSVAPAGVFARLTELSLIRVRFHGPCELGRAVSSPRCPCLQKLTVKDSRGLDNLAINSESLKLVELRQLRGLRQLTIMAPVLQELIVVSCFSYDQTRQPVANISVPQLESLWWADAYDPSSVHLGKMENLKSLSTIFCVYGPEGFPQNLSCLMLMSRVKVIESLTLGLAYPQEINYYQYLMEDMTILPDITSLHLILNVGGHSCGACTFHILRMSPGTKRLIMDMSSRFILEAQAECPQGCICDQPSNWKTEELKLNCLREVEIREFRGSDHELVFLKRLFTWARATSLKRIAVAFKLSVAESTIKELCKMLRTFSRPEICMDFYVYQDMVKVLYACED</sequence>
<dbReference type="PANTHER" id="PTHR34709">
    <property type="entry name" value="OS10G0396666 PROTEIN"/>
    <property type="match status" value="1"/>
</dbReference>
<dbReference type="CDD" id="cd22160">
    <property type="entry name" value="F-box_AtFBL13-like"/>
    <property type="match status" value="1"/>
</dbReference>
<dbReference type="InterPro" id="IPR053781">
    <property type="entry name" value="F-box_AtFBL13-like"/>
</dbReference>